<dbReference type="Proteomes" id="UP000823401">
    <property type="component" value="Unassembled WGS sequence"/>
</dbReference>
<dbReference type="CDD" id="cd00009">
    <property type="entry name" value="AAA"/>
    <property type="match status" value="1"/>
</dbReference>
<accession>A0ABS0LKS0</accession>
<dbReference type="InterPro" id="IPR027417">
    <property type="entry name" value="P-loop_NTPase"/>
</dbReference>
<reference evidence="2 3" key="1">
    <citation type="submission" date="2020-07" db="EMBL/GenBank/DDBJ databases">
        <title>Facklamia lactis sp. nov., isolated from raw milk.</title>
        <authorList>
            <person name="Doll E.V."/>
            <person name="Huptas C."/>
            <person name="Staib L."/>
            <person name="Wenning M."/>
            <person name="Scherer S."/>
        </authorList>
    </citation>
    <scope>NUCLEOTIDE SEQUENCE [LARGE SCALE GENOMIC DNA]</scope>
    <source>
        <strain evidence="2 3">DSM 104272</strain>
    </source>
</reference>
<comment type="caution">
    <text evidence="2">The sequence shown here is derived from an EMBL/GenBank/DDBJ whole genome shotgun (WGS) entry which is preliminary data.</text>
</comment>
<dbReference type="PANTHER" id="PTHR37291">
    <property type="entry name" value="5-METHYLCYTOSINE-SPECIFIC RESTRICTION ENZYME B"/>
    <property type="match status" value="1"/>
</dbReference>
<proteinExistence type="predicted"/>
<dbReference type="InterPro" id="IPR003593">
    <property type="entry name" value="AAA+_ATPase"/>
</dbReference>
<dbReference type="InterPro" id="IPR011704">
    <property type="entry name" value="ATPase_dyneun-rel_AAA"/>
</dbReference>
<protein>
    <submittedName>
        <fullName evidence="2">AAA family ATPase</fullName>
    </submittedName>
</protein>
<evidence type="ECO:0000313" key="2">
    <source>
        <dbReference type="EMBL" id="MBG9978898.1"/>
    </source>
</evidence>
<organism evidence="2 3">
    <name type="scientific">Ruoffia tabacinasalis</name>
    <dbReference type="NCBI Taxonomy" id="87458"/>
    <lineage>
        <taxon>Bacteria</taxon>
        <taxon>Bacillati</taxon>
        <taxon>Bacillota</taxon>
        <taxon>Bacilli</taxon>
        <taxon>Lactobacillales</taxon>
        <taxon>Aerococcaceae</taxon>
        <taxon>Ruoffia</taxon>
    </lineage>
</organism>
<sequence>MPTIAHKYPGLKNGKMITGEAFIDICQLMQEEIDKSDEYNNFIEFSIAGHSHHFYEEDTDDHWTNFYTELADRLLEYKNNRGELRDKIKSVYDLVGFKFPTAKDGIIIEDIDPYTIYGFMHQKLSAQSKATIFEGIKEVFDLESPVPERFEGVPMITSYSFTQSKLLEILDEEPELREHLWDFLETAILCAKNKHEDTASDLANLFNHLWKNTNLTWNLTKILYFVRPFDFIHLDEVNQYFIERELPDYVFPEAIEGAEYLALCQQIQEELEEDFVALSIKASEEETVVFNNDVYSPSLTVDEWESLIKDETIFVEESLTIMRRFLDYGGKATCSQLANEYGKTYGYYNSHSVQLAKRIVKDTEIDVYKEGDAIRWWRVLYLGEYAKEDEAGIFSWELRPELIEALKRVDLSLYSLYEEEKKVYATYTEVDFLNEVFMSAEEYETLRALLKEKKNVILQGAPGVGKTFAAKRLAWSILGEANEDRIETIQFHQNYSYEDFIMGYKPQEEGFELEDGIFLDVCEKASKNKELPYFLIIDEINRGNISKIFGELMQLIEKDYRGQQIRMPYNKKPFSVPENLFIIGMMNTADRSLALIDYALRRRFSFYEMTPGFETAGFKSYQASIDNESFNRMIRLIQRLNEEIRQDTTLGRGFCIGHSYFTGQTKESFSEDWLKRVVQYDILPMLNEYWFDDENKLDKWETHLMDVFSDEI</sequence>
<evidence type="ECO:0000259" key="1">
    <source>
        <dbReference type="SMART" id="SM00382"/>
    </source>
</evidence>
<gene>
    <name evidence="2" type="ORF">HYQ42_08840</name>
</gene>
<dbReference type="EMBL" id="JACCEL010000022">
    <property type="protein sequence ID" value="MBG9978898.1"/>
    <property type="molecule type" value="Genomic_DNA"/>
</dbReference>
<dbReference type="SUPFAM" id="SSF52540">
    <property type="entry name" value="P-loop containing nucleoside triphosphate hydrolases"/>
    <property type="match status" value="1"/>
</dbReference>
<evidence type="ECO:0000313" key="3">
    <source>
        <dbReference type="Proteomes" id="UP000823401"/>
    </source>
</evidence>
<dbReference type="SMART" id="SM00382">
    <property type="entry name" value="AAA"/>
    <property type="match status" value="1"/>
</dbReference>
<dbReference type="Pfam" id="PF07728">
    <property type="entry name" value="AAA_5"/>
    <property type="match status" value="1"/>
</dbReference>
<dbReference type="InterPro" id="IPR052934">
    <property type="entry name" value="Methyl-DNA_Rec/Restrict_Enz"/>
</dbReference>
<dbReference type="Gene3D" id="3.40.50.300">
    <property type="entry name" value="P-loop containing nucleotide triphosphate hydrolases"/>
    <property type="match status" value="1"/>
</dbReference>
<feature type="domain" description="AAA+ ATPase" evidence="1">
    <location>
        <begin position="452"/>
        <end position="610"/>
    </location>
</feature>
<keyword evidence="3" id="KW-1185">Reference proteome</keyword>
<name>A0ABS0LKS0_9LACT</name>
<dbReference type="PANTHER" id="PTHR37291:SF1">
    <property type="entry name" value="TYPE IV METHYL-DIRECTED RESTRICTION ENZYME ECOKMCRB SUBUNIT"/>
    <property type="match status" value="1"/>
</dbReference>